<protein>
    <recommendedName>
        <fullName evidence="1">non-specific serine/threonine protein kinase</fullName>
        <ecNumber evidence="1">2.7.11.1</ecNumber>
    </recommendedName>
</protein>
<sequence>MFGVRHLSRRLRAGLVASKPRPPSLPRRLSTASFKTLDPSQRVEEEALSWYNPQAFYPVRIGEVLQSRYQVIGKLGYGAYSTVWLCRDLVQHRYVTIKVCTRNAIPVKRELAALQHLDSLPKTRHIGRTLVRTLLDQFVLTSEPAASTDSQSPGTDPDPTPPQLFQCLVHKPLLMSLFTFRNGNKLPEDFLKLVLQHVLLALDYLHSEAKLIHTDINENNILLDLDDIITALEAFEEAERTSPVARKDAGDRTIYLSRKIVTASANYGRPVLCDFGEARFGSATYTDPIQPFQYRAPEVILGAPWDEKVDIWTVGVMIWDMFEDRNMFKVTGGPDKKVDDLYHLAHMVALLGPPPVDLLQRGTMDDIGRYFDAQGKGFLYRSFRVLPHRLVWVCVSGNWVGATSLPDDSLEQSERNLEGEDKALFLAFVRKMVRWKPEERCSANELLDDPWLNKFEAS</sequence>
<dbReference type="PROSITE" id="PS50011">
    <property type="entry name" value="PROTEIN_KINASE_DOM"/>
    <property type="match status" value="1"/>
</dbReference>
<gene>
    <name evidence="11" type="ORF">GSI_11188</name>
</gene>
<dbReference type="OrthoDB" id="5979581at2759"/>
<evidence type="ECO:0000313" key="12">
    <source>
        <dbReference type="Proteomes" id="UP000230002"/>
    </source>
</evidence>
<dbReference type="GO" id="GO:0050684">
    <property type="term" value="P:regulation of mRNA processing"/>
    <property type="evidence" value="ECO:0007669"/>
    <property type="project" value="TreeGrafter"/>
</dbReference>
<keyword evidence="3" id="KW-0808">Transferase</keyword>
<evidence type="ECO:0000256" key="2">
    <source>
        <dbReference type="ARBA" id="ARBA00022527"/>
    </source>
</evidence>
<dbReference type="PANTHER" id="PTHR47634:SF9">
    <property type="entry name" value="PROTEIN KINASE DOMAIN-CONTAINING PROTEIN-RELATED"/>
    <property type="match status" value="1"/>
</dbReference>
<keyword evidence="5" id="KW-0418">Kinase</keyword>
<evidence type="ECO:0000256" key="1">
    <source>
        <dbReference type="ARBA" id="ARBA00012513"/>
    </source>
</evidence>
<evidence type="ECO:0000256" key="7">
    <source>
        <dbReference type="ARBA" id="ARBA00047899"/>
    </source>
</evidence>
<feature type="domain" description="Protein kinase" evidence="10">
    <location>
        <begin position="69"/>
        <end position="452"/>
    </location>
</feature>
<proteinExistence type="predicted"/>
<dbReference type="STRING" id="1077348.A0A2G8RYV8"/>
<evidence type="ECO:0000256" key="9">
    <source>
        <dbReference type="PROSITE-ProRule" id="PRU10141"/>
    </source>
</evidence>
<name>A0A2G8RYV8_9APHY</name>
<dbReference type="InterPro" id="IPR000719">
    <property type="entry name" value="Prot_kinase_dom"/>
</dbReference>
<evidence type="ECO:0000256" key="4">
    <source>
        <dbReference type="ARBA" id="ARBA00022741"/>
    </source>
</evidence>
<evidence type="ECO:0000256" key="5">
    <source>
        <dbReference type="ARBA" id="ARBA00022777"/>
    </source>
</evidence>
<accession>A0A2G8RYV8</accession>
<dbReference type="GO" id="GO:0004674">
    <property type="term" value="F:protein serine/threonine kinase activity"/>
    <property type="evidence" value="ECO:0007669"/>
    <property type="project" value="UniProtKB-KW"/>
</dbReference>
<dbReference type="PANTHER" id="PTHR47634">
    <property type="entry name" value="PROTEIN KINASE DOMAIN-CONTAINING PROTEIN-RELATED"/>
    <property type="match status" value="1"/>
</dbReference>
<evidence type="ECO:0000313" key="11">
    <source>
        <dbReference type="EMBL" id="PIL26709.1"/>
    </source>
</evidence>
<keyword evidence="6 9" id="KW-0067">ATP-binding</keyword>
<comment type="catalytic activity">
    <reaction evidence="8">
        <text>L-seryl-[protein] + ATP = O-phospho-L-seryl-[protein] + ADP + H(+)</text>
        <dbReference type="Rhea" id="RHEA:17989"/>
        <dbReference type="Rhea" id="RHEA-COMP:9863"/>
        <dbReference type="Rhea" id="RHEA-COMP:11604"/>
        <dbReference type="ChEBI" id="CHEBI:15378"/>
        <dbReference type="ChEBI" id="CHEBI:29999"/>
        <dbReference type="ChEBI" id="CHEBI:30616"/>
        <dbReference type="ChEBI" id="CHEBI:83421"/>
        <dbReference type="ChEBI" id="CHEBI:456216"/>
        <dbReference type="EC" id="2.7.11.1"/>
    </reaction>
</comment>
<dbReference type="EMBL" id="AYKW01000039">
    <property type="protein sequence ID" value="PIL26709.1"/>
    <property type="molecule type" value="Genomic_DNA"/>
</dbReference>
<dbReference type="PROSITE" id="PS00107">
    <property type="entry name" value="PROTEIN_KINASE_ATP"/>
    <property type="match status" value="1"/>
</dbReference>
<dbReference type="InterPro" id="IPR051334">
    <property type="entry name" value="SRPK"/>
</dbReference>
<dbReference type="GO" id="GO:0000245">
    <property type="term" value="P:spliceosomal complex assembly"/>
    <property type="evidence" value="ECO:0007669"/>
    <property type="project" value="TreeGrafter"/>
</dbReference>
<dbReference type="AlphaFoldDB" id="A0A2G8RYV8"/>
<keyword evidence="12" id="KW-1185">Reference proteome</keyword>
<dbReference type="Pfam" id="PF00069">
    <property type="entry name" value="Pkinase"/>
    <property type="match status" value="1"/>
</dbReference>
<dbReference type="InterPro" id="IPR017441">
    <property type="entry name" value="Protein_kinase_ATP_BS"/>
</dbReference>
<dbReference type="GO" id="GO:0005634">
    <property type="term" value="C:nucleus"/>
    <property type="evidence" value="ECO:0007669"/>
    <property type="project" value="TreeGrafter"/>
</dbReference>
<dbReference type="GO" id="GO:0005524">
    <property type="term" value="F:ATP binding"/>
    <property type="evidence" value="ECO:0007669"/>
    <property type="project" value="UniProtKB-UniRule"/>
</dbReference>
<organism evidence="11 12">
    <name type="scientific">Ganoderma sinense ZZ0214-1</name>
    <dbReference type="NCBI Taxonomy" id="1077348"/>
    <lineage>
        <taxon>Eukaryota</taxon>
        <taxon>Fungi</taxon>
        <taxon>Dikarya</taxon>
        <taxon>Basidiomycota</taxon>
        <taxon>Agaricomycotina</taxon>
        <taxon>Agaricomycetes</taxon>
        <taxon>Polyporales</taxon>
        <taxon>Polyporaceae</taxon>
        <taxon>Ganoderma</taxon>
    </lineage>
</organism>
<dbReference type="GO" id="GO:0005737">
    <property type="term" value="C:cytoplasm"/>
    <property type="evidence" value="ECO:0007669"/>
    <property type="project" value="TreeGrafter"/>
</dbReference>
<dbReference type="Gene3D" id="3.30.200.20">
    <property type="entry name" value="Phosphorylase Kinase, domain 1"/>
    <property type="match status" value="1"/>
</dbReference>
<keyword evidence="4 9" id="KW-0547">Nucleotide-binding</keyword>
<evidence type="ECO:0000256" key="8">
    <source>
        <dbReference type="ARBA" id="ARBA00048679"/>
    </source>
</evidence>
<reference evidence="11 12" key="1">
    <citation type="journal article" date="2015" name="Sci. Rep.">
        <title>Chromosome-level genome map provides insights into diverse defense mechanisms in the medicinal fungus Ganoderma sinense.</title>
        <authorList>
            <person name="Zhu Y."/>
            <person name="Xu J."/>
            <person name="Sun C."/>
            <person name="Zhou S."/>
            <person name="Xu H."/>
            <person name="Nelson D.R."/>
            <person name="Qian J."/>
            <person name="Song J."/>
            <person name="Luo H."/>
            <person name="Xiang L."/>
            <person name="Li Y."/>
            <person name="Xu Z."/>
            <person name="Ji A."/>
            <person name="Wang L."/>
            <person name="Lu S."/>
            <person name="Hayward A."/>
            <person name="Sun W."/>
            <person name="Li X."/>
            <person name="Schwartz D.C."/>
            <person name="Wang Y."/>
            <person name="Chen S."/>
        </authorList>
    </citation>
    <scope>NUCLEOTIDE SEQUENCE [LARGE SCALE GENOMIC DNA]</scope>
    <source>
        <strain evidence="11 12">ZZ0214-1</strain>
    </source>
</reference>
<comment type="catalytic activity">
    <reaction evidence="7">
        <text>L-threonyl-[protein] + ATP = O-phospho-L-threonyl-[protein] + ADP + H(+)</text>
        <dbReference type="Rhea" id="RHEA:46608"/>
        <dbReference type="Rhea" id="RHEA-COMP:11060"/>
        <dbReference type="Rhea" id="RHEA-COMP:11605"/>
        <dbReference type="ChEBI" id="CHEBI:15378"/>
        <dbReference type="ChEBI" id="CHEBI:30013"/>
        <dbReference type="ChEBI" id="CHEBI:30616"/>
        <dbReference type="ChEBI" id="CHEBI:61977"/>
        <dbReference type="ChEBI" id="CHEBI:456216"/>
        <dbReference type="EC" id="2.7.11.1"/>
    </reaction>
</comment>
<evidence type="ECO:0000256" key="6">
    <source>
        <dbReference type="ARBA" id="ARBA00022840"/>
    </source>
</evidence>
<keyword evidence="2" id="KW-0723">Serine/threonine-protein kinase</keyword>
<evidence type="ECO:0000256" key="3">
    <source>
        <dbReference type="ARBA" id="ARBA00022679"/>
    </source>
</evidence>
<evidence type="ECO:0000259" key="10">
    <source>
        <dbReference type="PROSITE" id="PS50011"/>
    </source>
</evidence>
<comment type="caution">
    <text evidence="11">The sequence shown here is derived from an EMBL/GenBank/DDBJ whole genome shotgun (WGS) entry which is preliminary data.</text>
</comment>
<feature type="binding site" evidence="9">
    <location>
        <position position="108"/>
    </location>
    <ligand>
        <name>ATP</name>
        <dbReference type="ChEBI" id="CHEBI:30616"/>
    </ligand>
</feature>
<dbReference type="Gene3D" id="1.10.510.10">
    <property type="entry name" value="Transferase(Phosphotransferase) domain 1"/>
    <property type="match status" value="1"/>
</dbReference>
<dbReference type="EC" id="2.7.11.1" evidence="1"/>
<dbReference type="InterPro" id="IPR011009">
    <property type="entry name" value="Kinase-like_dom_sf"/>
</dbReference>
<dbReference type="Proteomes" id="UP000230002">
    <property type="component" value="Unassembled WGS sequence"/>
</dbReference>
<dbReference type="SUPFAM" id="SSF56112">
    <property type="entry name" value="Protein kinase-like (PK-like)"/>
    <property type="match status" value="1"/>
</dbReference>